<sequence length="131" mass="14907">MTTLQSAENFLAAMGQRDLETIVGLFAQNVDWYIPGDEKVAPWLGRRLDRNGVRDFFSTLWLSVEPLSANVEHLFVEDDKAVMIGEFSTRMLATGKVVDSMFHIHMTFEDGLIIRYRLLEDSLAVQRALSL</sequence>
<keyword evidence="2" id="KW-1185">Reference proteome</keyword>
<organism evidence="1 2">
    <name type="scientific">Pedobacter africanus</name>
    <dbReference type="NCBI Taxonomy" id="151894"/>
    <lineage>
        <taxon>Bacteria</taxon>
        <taxon>Pseudomonadati</taxon>
        <taxon>Bacteroidota</taxon>
        <taxon>Sphingobacteriia</taxon>
        <taxon>Sphingobacteriales</taxon>
        <taxon>Sphingobacteriaceae</taxon>
        <taxon>Pedobacter</taxon>
    </lineage>
</organism>
<evidence type="ECO:0000313" key="1">
    <source>
        <dbReference type="EMBL" id="MDR6783910.1"/>
    </source>
</evidence>
<accession>A0ACC6KX13</accession>
<evidence type="ECO:0000313" key="2">
    <source>
        <dbReference type="Proteomes" id="UP001246858"/>
    </source>
</evidence>
<reference evidence="1" key="1">
    <citation type="submission" date="2023-07" db="EMBL/GenBank/DDBJ databases">
        <title>Sorghum-associated microbial communities from plants grown in Nebraska, USA.</title>
        <authorList>
            <person name="Schachtman D."/>
        </authorList>
    </citation>
    <scope>NUCLEOTIDE SEQUENCE</scope>
    <source>
        <strain evidence="1">2697</strain>
    </source>
</reference>
<protein>
    <submittedName>
        <fullName evidence="1">Ketosteroid isomerase-like protein</fullName>
    </submittedName>
</protein>
<name>A0ACC6KX13_9SPHI</name>
<gene>
    <name evidence="1" type="ORF">J2X78_002475</name>
</gene>
<dbReference type="EMBL" id="JAVDTF010000002">
    <property type="protein sequence ID" value="MDR6783910.1"/>
    <property type="molecule type" value="Genomic_DNA"/>
</dbReference>
<proteinExistence type="predicted"/>
<comment type="caution">
    <text evidence="1">The sequence shown here is derived from an EMBL/GenBank/DDBJ whole genome shotgun (WGS) entry which is preliminary data.</text>
</comment>
<dbReference type="Proteomes" id="UP001246858">
    <property type="component" value="Unassembled WGS sequence"/>
</dbReference>